<dbReference type="Proteomes" id="UP000001023">
    <property type="component" value="Chromosome"/>
</dbReference>
<protein>
    <recommendedName>
        <fullName evidence="1">Hedgehog/Intein (Hint) domain-containing protein</fullName>
    </recommendedName>
</protein>
<dbReference type="InterPro" id="IPR028992">
    <property type="entry name" value="Hedgehog/Intein_dom"/>
</dbReference>
<accession>Q5LLZ7</accession>
<reference evidence="2 3" key="1">
    <citation type="journal article" date="2004" name="Nature">
        <title>Genome sequence of Silicibacter pomeroyi reveals adaptations to the marine environment.</title>
        <authorList>
            <person name="Moran M.A."/>
            <person name="Buchan A."/>
            <person name="Gonzalez J.M."/>
            <person name="Heidelberg J.F."/>
            <person name="Whitman W.B."/>
            <person name="Kiene R.P."/>
            <person name="Henriksen J.R."/>
            <person name="King G.M."/>
            <person name="Belas R."/>
            <person name="Fuqua C."/>
            <person name="Brinkac L."/>
            <person name="Lewis M."/>
            <person name="Johri S."/>
            <person name="Weaver B."/>
            <person name="Pai G."/>
            <person name="Eisen J.A."/>
            <person name="Rahe E."/>
            <person name="Sheldon W.M."/>
            <person name="Ye W."/>
            <person name="Miller T.R."/>
            <person name="Carlton J."/>
            <person name="Rasko D.A."/>
            <person name="Paulsen I.T."/>
            <person name="Ren Q."/>
            <person name="Daugherty S.C."/>
            <person name="Deboy R.T."/>
            <person name="Dodson R.J."/>
            <person name="Durkin A.S."/>
            <person name="Madupu R."/>
            <person name="Nelson W.C."/>
            <person name="Sullivan S.A."/>
            <person name="Rosovitz M.J."/>
            <person name="Haft D.H."/>
            <person name="Selengut J."/>
            <person name="Ward N."/>
        </authorList>
    </citation>
    <scope>NUCLEOTIDE SEQUENCE [LARGE SCALE GENOMIC DNA]</scope>
    <source>
        <strain evidence="3">ATCC 700808 / DSM 15171 / DSS-3</strain>
    </source>
</reference>
<proteinExistence type="predicted"/>
<keyword evidence="3" id="KW-1185">Reference proteome</keyword>
<dbReference type="Gene3D" id="2.170.16.10">
    <property type="entry name" value="Hedgehog/Intein (Hint) domain"/>
    <property type="match status" value="1"/>
</dbReference>
<evidence type="ECO:0000259" key="1">
    <source>
        <dbReference type="Pfam" id="PF13403"/>
    </source>
</evidence>
<dbReference type="AlphaFoldDB" id="Q5LLZ7"/>
<evidence type="ECO:0000313" key="3">
    <source>
        <dbReference type="Proteomes" id="UP000001023"/>
    </source>
</evidence>
<feature type="domain" description="Hedgehog/Intein (Hint)" evidence="1">
    <location>
        <begin position="145"/>
        <end position="281"/>
    </location>
</feature>
<dbReference type="KEGG" id="sil:SPO3767"/>
<dbReference type="Pfam" id="PF13403">
    <property type="entry name" value="Hint_2"/>
    <property type="match status" value="1"/>
</dbReference>
<sequence>MRGEQTRKTGQGRDMANITLIAQNVNGDPFVNGGTINIVNNSTSVLTFVDVDTQLNDPLSGEYVSFDGGVTLLSYQYLGVGDVRGDPGQRASFIRIDLGDGSFMTVALDMNADFDDVPDLQNGNTQLTLETLDTTSTNWFPGFACFAAGTFIEIESGPIPVETLRPGDLVQTLDNGLQPLLQLAKTTVRGDGALAPVLFRAGVLGNFRDLYVSQQHRMLITGWQAELACGESEVFVPARMLVNGSTIRIAPRHKLTYYHLLFARHEIVFSEGIPTESYFPGAIEAPEDGADEDAEAALFQELAITGGAGWQTARRVAKSAEAQLLLAA</sequence>
<organism evidence="2 3">
    <name type="scientific">Ruegeria pomeroyi (strain ATCC 700808 / DSM 15171 / DSS-3)</name>
    <name type="common">Silicibacter pomeroyi</name>
    <dbReference type="NCBI Taxonomy" id="246200"/>
    <lineage>
        <taxon>Bacteria</taxon>
        <taxon>Pseudomonadati</taxon>
        <taxon>Pseudomonadota</taxon>
        <taxon>Alphaproteobacteria</taxon>
        <taxon>Rhodobacterales</taxon>
        <taxon>Roseobacteraceae</taxon>
        <taxon>Ruegeria</taxon>
    </lineage>
</organism>
<evidence type="ECO:0000313" key="2">
    <source>
        <dbReference type="EMBL" id="AAV96988.1"/>
    </source>
</evidence>
<dbReference type="EMBL" id="CP000031">
    <property type="protein sequence ID" value="AAV96988.1"/>
    <property type="molecule type" value="Genomic_DNA"/>
</dbReference>
<dbReference type="DNASU" id="3196496"/>
<dbReference type="eggNOG" id="COG2931">
    <property type="taxonomic scope" value="Bacteria"/>
</dbReference>
<gene>
    <name evidence="2" type="ordered locus">SPO3767</name>
</gene>
<name>Q5LLZ7_RUEPO</name>
<dbReference type="InterPro" id="IPR036844">
    <property type="entry name" value="Hint_dom_sf"/>
</dbReference>
<dbReference type="HOGENOM" id="CLU_052810_5_0_5"/>
<reference evidence="2 3" key="2">
    <citation type="journal article" date="2014" name="Stand. Genomic Sci.">
        <title>An updated genome annotation for the model marine bacterium Ruegeria pomeroyi DSS-3.</title>
        <authorList>
            <person name="Rivers A.R."/>
            <person name="Smith C.B."/>
            <person name="Moran M.A."/>
        </authorList>
    </citation>
    <scope>GENOME REANNOTATION</scope>
    <source>
        <strain evidence="3">ATCC 700808 / DSM 15171 / DSS-3</strain>
    </source>
</reference>
<dbReference type="PaxDb" id="246200-SPO3767"/>
<dbReference type="STRING" id="246200.SPO3767"/>
<dbReference type="SUPFAM" id="SSF51294">
    <property type="entry name" value="Hedgehog/intein (Hint) domain"/>
    <property type="match status" value="1"/>
</dbReference>